<organism evidence="1 2">
    <name type="scientific">Amycolatopsis taiwanensis</name>
    <dbReference type="NCBI Taxonomy" id="342230"/>
    <lineage>
        <taxon>Bacteria</taxon>
        <taxon>Bacillati</taxon>
        <taxon>Actinomycetota</taxon>
        <taxon>Actinomycetes</taxon>
        <taxon>Pseudonocardiales</taxon>
        <taxon>Pseudonocardiaceae</taxon>
        <taxon>Amycolatopsis</taxon>
    </lineage>
</organism>
<gene>
    <name evidence="1" type="ORF">Atai01_77390</name>
</gene>
<sequence length="66" mass="6733">MGGRSDAVTHPGRGRGCRCCRSLDVLMDLSGSFLADAVWPLVGGAVVCSARPNTFVAAAAVMAPAR</sequence>
<dbReference type="EMBL" id="BSTI01000031">
    <property type="protein sequence ID" value="GLY71120.1"/>
    <property type="molecule type" value="Genomic_DNA"/>
</dbReference>
<name>A0A9W6VJX3_9PSEU</name>
<accession>A0A9W6VJX3</accession>
<dbReference type="AlphaFoldDB" id="A0A9W6VJX3"/>
<evidence type="ECO:0000313" key="1">
    <source>
        <dbReference type="EMBL" id="GLY71120.1"/>
    </source>
</evidence>
<proteinExistence type="predicted"/>
<keyword evidence="2" id="KW-1185">Reference proteome</keyword>
<dbReference type="Proteomes" id="UP001165136">
    <property type="component" value="Unassembled WGS sequence"/>
</dbReference>
<protein>
    <submittedName>
        <fullName evidence="1">Uncharacterized protein</fullName>
    </submittedName>
</protein>
<evidence type="ECO:0000313" key="2">
    <source>
        <dbReference type="Proteomes" id="UP001165136"/>
    </source>
</evidence>
<reference evidence="1" key="1">
    <citation type="submission" date="2023-03" db="EMBL/GenBank/DDBJ databases">
        <title>Amycolatopsis taiwanensis NBRC 103393.</title>
        <authorList>
            <person name="Ichikawa N."/>
            <person name="Sato H."/>
            <person name="Tonouchi N."/>
        </authorList>
    </citation>
    <scope>NUCLEOTIDE SEQUENCE</scope>
    <source>
        <strain evidence="1">NBRC 103393</strain>
    </source>
</reference>
<comment type="caution">
    <text evidence="1">The sequence shown here is derived from an EMBL/GenBank/DDBJ whole genome shotgun (WGS) entry which is preliminary data.</text>
</comment>